<evidence type="ECO:0000259" key="1">
    <source>
        <dbReference type="Pfam" id="PF11846"/>
    </source>
</evidence>
<evidence type="ECO:0000313" key="3">
    <source>
        <dbReference type="Proteomes" id="UP000555836"/>
    </source>
</evidence>
<dbReference type="AlphaFoldDB" id="A0A7Y0S5K2"/>
<accession>A0A7Y0S5K2</accession>
<feature type="non-terminal residue" evidence="2">
    <location>
        <position position="1"/>
    </location>
</feature>
<proteinExistence type="predicted"/>
<comment type="caution">
    <text evidence="2">The sequence shown here is derived from an EMBL/GenBank/DDBJ whole genome shotgun (WGS) entry which is preliminary data.</text>
</comment>
<dbReference type="GO" id="GO:0016874">
    <property type="term" value="F:ligase activity"/>
    <property type="evidence" value="ECO:0007669"/>
    <property type="project" value="UniProtKB-KW"/>
</dbReference>
<dbReference type="Pfam" id="PF11846">
    <property type="entry name" value="Wzy_C_2"/>
    <property type="match status" value="1"/>
</dbReference>
<dbReference type="EMBL" id="JABCLD010001412">
    <property type="protein sequence ID" value="NMU26730.1"/>
    <property type="molecule type" value="Genomic_DNA"/>
</dbReference>
<feature type="domain" description="Virulence factor membrane-bound polymerase C-terminal" evidence="1">
    <location>
        <begin position="3"/>
        <end position="62"/>
    </location>
</feature>
<sequence length="78" mass="8633">ATLIKPYIDWSLKIIKDKPRSAFYNNLILAYQGLDDSSKAEQIRAEAQFLFPKIDFSDVNYQPPSQAISASPAPTSGA</sequence>
<organism evidence="2 3">
    <name type="scientific">Vibrio parahaemolyticus</name>
    <dbReference type="NCBI Taxonomy" id="670"/>
    <lineage>
        <taxon>Bacteria</taxon>
        <taxon>Pseudomonadati</taxon>
        <taxon>Pseudomonadota</taxon>
        <taxon>Gammaproteobacteria</taxon>
        <taxon>Vibrionales</taxon>
        <taxon>Vibrionaceae</taxon>
        <taxon>Vibrio</taxon>
    </lineage>
</organism>
<evidence type="ECO:0000313" key="2">
    <source>
        <dbReference type="EMBL" id="NMU26730.1"/>
    </source>
</evidence>
<keyword evidence="2" id="KW-0436">Ligase</keyword>
<feature type="non-terminal residue" evidence="2">
    <location>
        <position position="78"/>
    </location>
</feature>
<dbReference type="InterPro" id="IPR021797">
    <property type="entry name" value="Wzy_C_2"/>
</dbReference>
<reference evidence="2 3" key="1">
    <citation type="submission" date="2020-04" db="EMBL/GenBank/DDBJ databases">
        <title>Whole-genome sequencing of Vibrio spp. from China reveals different genetic environments of blaCTX-M-14 among diverse lineages.</title>
        <authorList>
            <person name="Zheng Z."/>
            <person name="Ye L."/>
            <person name="Chen S."/>
        </authorList>
    </citation>
    <scope>NUCLEOTIDE SEQUENCE [LARGE SCALE GENOMIC DNA]</scope>
    <source>
        <strain evidence="2 3">Vb0574</strain>
    </source>
</reference>
<dbReference type="Proteomes" id="UP000555836">
    <property type="component" value="Unassembled WGS sequence"/>
</dbReference>
<protein>
    <submittedName>
        <fullName evidence="2">Ligase</fullName>
    </submittedName>
</protein>
<name>A0A7Y0S5K2_VIBPH</name>
<gene>
    <name evidence="2" type="ORF">HKB21_13990</name>
</gene>